<sequence length="62" mass="6787">MPALGEDEQLVLRERAVLALTTGQAQLLSCVLWDLVQIPNALESRYLEVDVPGVLGENLAVR</sequence>
<gene>
    <name evidence="1" type="ORF">chiPu_0033579</name>
</gene>
<dbReference type="AlphaFoldDB" id="A0A401U3H2"/>
<evidence type="ECO:0000313" key="2">
    <source>
        <dbReference type="Proteomes" id="UP000287033"/>
    </source>
</evidence>
<dbReference type="EMBL" id="BEZZ01266228">
    <property type="protein sequence ID" value="GCC49430.1"/>
    <property type="molecule type" value="Genomic_DNA"/>
</dbReference>
<feature type="non-terminal residue" evidence="1">
    <location>
        <position position="62"/>
    </location>
</feature>
<name>A0A401U3H2_CHIPU</name>
<keyword evidence="2" id="KW-1185">Reference proteome</keyword>
<organism evidence="1 2">
    <name type="scientific">Chiloscyllium punctatum</name>
    <name type="common">Brownbanded bambooshark</name>
    <name type="synonym">Hemiscyllium punctatum</name>
    <dbReference type="NCBI Taxonomy" id="137246"/>
    <lineage>
        <taxon>Eukaryota</taxon>
        <taxon>Metazoa</taxon>
        <taxon>Chordata</taxon>
        <taxon>Craniata</taxon>
        <taxon>Vertebrata</taxon>
        <taxon>Chondrichthyes</taxon>
        <taxon>Elasmobranchii</taxon>
        <taxon>Galeomorphii</taxon>
        <taxon>Galeoidea</taxon>
        <taxon>Orectolobiformes</taxon>
        <taxon>Hemiscylliidae</taxon>
        <taxon>Chiloscyllium</taxon>
    </lineage>
</organism>
<evidence type="ECO:0000313" key="1">
    <source>
        <dbReference type="EMBL" id="GCC49430.1"/>
    </source>
</evidence>
<accession>A0A401U3H2</accession>
<protein>
    <submittedName>
        <fullName evidence="1">Uncharacterized protein</fullName>
    </submittedName>
</protein>
<dbReference type="Proteomes" id="UP000287033">
    <property type="component" value="Unassembled WGS sequence"/>
</dbReference>
<reference evidence="1 2" key="1">
    <citation type="journal article" date="2018" name="Nat. Ecol. Evol.">
        <title>Shark genomes provide insights into elasmobranch evolution and the origin of vertebrates.</title>
        <authorList>
            <person name="Hara Y"/>
            <person name="Yamaguchi K"/>
            <person name="Onimaru K"/>
            <person name="Kadota M"/>
            <person name="Koyanagi M"/>
            <person name="Keeley SD"/>
            <person name="Tatsumi K"/>
            <person name="Tanaka K"/>
            <person name="Motone F"/>
            <person name="Kageyama Y"/>
            <person name="Nozu R"/>
            <person name="Adachi N"/>
            <person name="Nishimura O"/>
            <person name="Nakagawa R"/>
            <person name="Tanegashima C"/>
            <person name="Kiyatake I"/>
            <person name="Matsumoto R"/>
            <person name="Murakumo K"/>
            <person name="Nishida K"/>
            <person name="Terakita A"/>
            <person name="Kuratani S"/>
            <person name="Sato K"/>
            <person name="Hyodo S Kuraku.S."/>
        </authorList>
    </citation>
    <scope>NUCLEOTIDE SEQUENCE [LARGE SCALE GENOMIC DNA]</scope>
</reference>
<comment type="caution">
    <text evidence="1">The sequence shown here is derived from an EMBL/GenBank/DDBJ whole genome shotgun (WGS) entry which is preliminary data.</text>
</comment>
<proteinExistence type="predicted"/>